<accession>A0A0F9HMN3</accession>
<proteinExistence type="predicted"/>
<dbReference type="PROSITE" id="PS51257">
    <property type="entry name" value="PROKAR_LIPOPROTEIN"/>
    <property type="match status" value="1"/>
</dbReference>
<sequence>MTRIGTGIVTAAVILSALAGCKSKAKEMSTYPYFIKMMDSRWDFARNSLGSAEPDVSFCPVLLKDLDGIVEAVEATYHRSNKQQLIDKVKDIARSFRADLDPQVDMRYGHVTLKPGATAEDVSKSVETAYQKYLEFRKMVKLE</sequence>
<comment type="caution">
    <text evidence="1">The sequence shown here is derived from an EMBL/GenBank/DDBJ whole genome shotgun (WGS) entry which is preliminary data.</text>
</comment>
<name>A0A0F9HMN3_9ZZZZ</name>
<evidence type="ECO:0000313" key="1">
    <source>
        <dbReference type="EMBL" id="KKM16442.1"/>
    </source>
</evidence>
<protein>
    <submittedName>
        <fullName evidence="1">Uncharacterized protein</fullName>
    </submittedName>
</protein>
<gene>
    <name evidence="1" type="ORF">LCGC14_1685820</name>
</gene>
<dbReference type="EMBL" id="LAZR01014674">
    <property type="protein sequence ID" value="KKM16442.1"/>
    <property type="molecule type" value="Genomic_DNA"/>
</dbReference>
<dbReference type="AlphaFoldDB" id="A0A0F9HMN3"/>
<reference evidence="1" key="1">
    <citation type="journal article" date="2015" name="Nature">
        <title>Complex archaea that bridge the gap between prokaryotes and eukaryotes.</title>
        <authorList>
            <person name="Spang A."/>
            <person name="Saw J.H."/>
            <person name="Jorgensen S.L."/>
            <person name="Zaremba-Niedzwiedzka K."/>
            <person name="Martijn J."/>
            <person name="Lind A.E."/>
            <person name="van Eijk R."/>
            <person name="Schleper C."/>
            <person name="Guy L."/>
            <person name="Ettema T.J."/>
        </authorList>
    </citation>
    <scope>NUCLEOTIDE SEQUENCE</scope>
</reference>
<organism evidence="1">
    <name type="scientific">marine sediment metagenome</name>
    <dbReference type="NCBI Taxonomy" id="412755"/>
    <lineage>
        <taxon>unclassified sequences</taxon>
        <taxon>metagenomes</taxon>
        <taxon>ecological metagenomes</taxon>
    </lineage>
</organism>